<evidence type="ECO:0000313" key="1">
    <source>
        <dbReference type="EMBL" id="MBN7814883.1"/>
    </source>
</evidence>
<dbReference type="Proteomes" id="UP000664480">
    <property type="component" value="Unassembled WGS sequence"/>
</dbReference>
<evidence type="ECO:0000313" key="2">
    <source>
        <dbReference type="Proteomes" id="UP000664480"/>
    </source>
</evidence>
<proteinExistence type="predicted"/>
<organism evidence="1 2">
    <name type="scientific">Algoriphagus pacificus</name>
    <dbReference type="NCBI Taxonomy" id="2811234"/>
    <lineage>
        <taxon>Bacteria</taxon>
        <taxon>Pseudomonadati</taxon>
        <taxon>Bacteroidota</taxon>
        <taxon>Cytophagia</taxon>
        <taxon>Cytophagales</taxon>
        <taxon>Cyclobacteriaceae</taxon>
        <taxon>Algoriphagus</taxon>
    </lineage>
</organism>
<keyword evidence="2" id="KW-1185">Reference proteome</keyword>
<dbReference type="EMBL" id="JAFKCU010000001">
    <property type="protein sequence ID" value="MBN7814883.1"/>
    <property type="molecule type" value="Genomic_DNA"/>
</dbReference>
<protein>
    <submittedName>
        <fullName evidence="1">DUF4249 domain-containing protein</fullName>
    </submittedName>
</protein>
<gene>
    <name evidence="1" type="ORF">J0A69_05555</name>
</gene>
<dbReference type="InterPro" id="IPR025345">
    <property type="entry name" value="DUF4249"/>
</dbReference>
<sequence length="349" mass="39597">MRKKYFYLILILLFEACITPYEIEVEEGKQLLTIDGMITNGPGPHSVKLSKSTTYGSVFEGVILPERSAKVFVRDEFGEITYLTEDINERGVYRSPEDFSAIVGSSYTLNIQLSNGSKYVSLPEVVKPAIPIENFSIVAEEIPVEGELFNDSGAGIYVDFKDPGDENNFYFWRNEPAIYELNTRPDLYYPPKSLTPAPKPCCYTCYLEEEVGNYEIFLTNDDNFNGLNTRFKAAFIKDDGLRFISTFRVDINQLSISADAYRYLRLVKQQIELTGSVFDPPPANIRGNMISLDDPDEVVLGFFIAAGESKKRIYINREDLEFRQPDFTIADDCRVVEGATVIPPDDWLN</sequence>
<dbReference type="RefSeq" id="WP_206585524.1">
    <property type="nucleotide sequence ID" value="NZ_JAFKCU010000001.1"/>
</dbReference>
<accession>A0ABS3CCQ5</accession>
<name>A0ABS3CCQ5_9BACT</name>
<dbReference type="Pfam" id="PF14054">
    <property type="entry name" value="DUF4249"/>
    <property type="match status" value="1"/>
</dbReference>
<reference evidence="1 2" key="1">
    <citation type="submission" date="2021-03" db="EMBL/GenBank/DDBJ databases">
        <title>novel species isolated from a fishpond in China.</title>
        <authorList>
            <person name="Lu H."/>
            <person name="Cai Z."/>
        </authorList>
    </citation>
    <scope>NUCLEOTIDE SEQUENCE [LARGE SCALE GENOMIC DNA]</scope>
    <source>
        <strain evidence="1 2">YJ13C</strain>
    </source>
</reference>
<comment type="caution">
    <text evidence="1">The sequence shown here is derived from an EMBL/GenBank/DDBJ whole genome shotgun (WGS) entry which is preliminary data.</text>
</comment>